<name>A0A8J2WP29_9CRUS</name>
<dbReference type="SMART" id="SM00429">
    <property type="entry name" value="IPT"/>
    <property type="match status" value="4"/>
</dbReference>
<evidence type="ECO:0000256" key="2">
    <source>
        <dbReference type="ARBA" id="ARBA00010297"/>
    </source>
</evidence>
<dbReference type="InterPro" id="IPR015943">
    <property type="entry name" value="WD40/YVTN_repeat-like_dom_sf"/>
</dbReference>
<evidence type="ECO:0000256" key="7">
    <source>
        <dbReference type="ARBA" id="ARBA00022737"/>
    </source>
</evidence>
<dbReference type="InterPro" id="IPR046800">
    <property type="entry name" value="Plexin_RBD"/>
</dbReference>
<dbReference type="InterPro" id="IPR013548">
    <property type="entry name" value="Plexin_cytoplasmic_RasGAP_dom"/>
</dbReference>
<dbReference type="Pfam" id="PF17960">
    <property type="entry name" value="TIG_plexin"/>
    <property type="match status" value="1"/>
</dbReference>
<dbReference type="PANTHER" id="PTHR22625:SF44">
    <property type="entry name" value="PLEXIN-B"/>
    <property type="match status" value="1"/>
</dbReference>
<dbReference type="PANTHER" id="PTHR22625">
    <property type="entry name" value="PLEXIN"/>
    <property type="match status" value="1"/>
</dbReference>
<dbReference type="FunFam" id="2.60.40.10:FF:000868">
    <property type="entry name" value="Plexin D1"/>
    <property type="match status" value="1"/>
</dbReference>
<keyword evidence="7" id="KW-0677">Repeat</keyword>
<evidence type="ECO:0000256" key="12">
    <source>
        <dbReference type="ARBA" id="ARBA00023170"/>
    </source>
</evidence>
<dbReference type="InterPro" id="IPR002165">
    <property type="entry name" value="Plexin_repeat"/>
</dbReference>
<dbReference type="InterPro" id="IPR014756">
    <property type="entry name" value="Ig_E-set"/>
</dbReference>
<reference evidence="18" key="1">
    <citation type="submission" date="2021-11" db="EMBL/GenBank/DDBJ databases">
        <authorList>
            <person name="Schell T."/>
        </authorList>
    </citation>
    <scope>NUCLEOTIDE SEQUENCE</scope>
    <source>
        <strain evidence="18">M5</strain>
    </source>
</reference>
<dbReference type="PROSITE" id="PS51004">
    <property type="entry name" value="SEMA"/>
    <property type="match status" value="1"/>
</dbReference>
<keyword evidence="8" id="KW-0524">Neurogenesis</keyword>
<dbReference type="GO" id="GO:0005886">
    <property type="term" value="C:plasma membrane"/>
    <property type="evidence" value="ECO:0007669"/>
    <property type="project" value="UniProtKB-SubCell"/>
</dbReference>
<dbReference type="SUPFAM" id="SSF48350">
    <property type="entry name" value="GTPase activation domain, GAP"/>
    <property type="match status" value="1"/>
</dbReference>
<proteinExistence type="inferred from homology"/>
<dbReference type="FunFam" id="2.60.40.10:FF:000728">
    <property type="entry name" value="Plexin D1"/>
    <property type="match status" value="1"/>
</dbReference>
<protein>
    <recommendedName>
        <fullName evidence="17">Sema domain-containing protein</fullName>
    </recommendedName>
</protein>
<dbReference type="GO" id="GO:0050772">
    <property type="term" value="P:positive regulation of axonogenesis"/>
    <property type="evidence" value="ECO:0007669"/>
    <property type="project" value="TreeGrafter"/>
</dbReference>
<sequence length="2053" mass="225889">MGCALIPDDSDEIDNMYQSVDDDTVFMPRLKAFISLTSTSVAMATIMFVVVVLALTASFPMATAALPDIGQGLIPSSMSSSSSRNMTSMSISSSRKDPSAGVNSIVKQFNWPRSSLTVNGTNRGFRHLTMDPSTGRIYAGGVNRLFQLDSSLSVEASVVTGPVVDSPQCHASGCAPSSGVDAVATDNVNKVLIVDRDARTLLACGSTSQGACTKYRLSNISSEPEFISRNVAANDETASTFAFIGPEHYNPWGRSNVLYVGTTFTSVGEYRHEVPAISSRNLYDLDFAEFSFTKQSTLHIDVKYRDHFLVKYVYGFNASDFAYFVVVQKKSHLPGEEESGYVTRLARTCISDANYDSYTEVTLQCGGGADGQGAYSLVQDAKLAQAGPDLANSLGLSTGDPVLVGLFSPPKGIGSSEPSHQSAVCVFSIADIEARFNENIHMCFNGSLQSRNMEYISGPILDGKCPKAGTTGNIHNFCEVGLKIAGIVPIYSPPALTYSHTLLTSVAVSATEQHTVAFLGTSDGHLKKILLESGGRATEFEELPVDAGSTLLPDMLVDSIGEHVYTVSTLKISKVRVEHCATYTNCSSCLEARDPYCGWCSLEKRCTVKSACQKATTSSPRWLAYGSGQQCIDFEQVLPDRIPVAQTAVVQLTIRTLPDLPLGAKYKCVFGDADPIDATVTATGLSCPTPDLQSRPAIPTSSINVANSVLSPSVTGSSHNTVTDHVLVPLSVRSSETNKDFVSRNFAYYDCSRHTTCSSCVKAQWACNWCVHENRCTHNASTCQRTVVSGENNPAHLMTHGAAYCPRLKRPSDEDDLVPSGVARELVLEAENLPHPQAGHAGFQCLVDIEGAKMAIGARIEAGRYVVCDKTTYSYEANVGEYEAQVSVVWNGDHYVGSLPVTLYKCDILGSHRDHADCSLCVTRAKKYRCAWCGSICAYSEACPLTAATECPRPRIDVIKPLSGPIEGGTLVTIEGSNLGLKEDDVKGKIRIGDIPCELIDYQVSVKIICRTGSAPTEIDAPVIIGNTAGYTESTVKYSYKDLELHSVFPTFGPQSGGTLLSITGFHLNMGSSVSAFLDELPCLVNSSHASGTRLLCTSSRTAGPRTVAQLTVTIDNAKRVLAKNPFSYTKDPTIMEVKPLRSFASGGRLLSVHGTNLDSIQKPQMAVYMDDGITVANVTVCRVVSASHMECPSPPVDFEALINARRMQLAALTAAPSLSPLSRRKRAGLRPHRDVPRSVTLRIGFLMDNVESVRDLKKHFQQLQYVEDPSYSAFIGASLIKLYKGDTLVIEGENLNLASDETDVNVTIGTRSCNVTSLAATQLVCTPPDVQPTGTDEIGIKTESGLPLVVVRVGQNVRFPIGYLQYEVVKPYTFPPEAIGGITAGGVLLVLVSIAILLVYRRKSTQAEREYKRIQIQMDTLESNVRSECKQAFAELQTDMTDLTADLQSLGTPTLDHKTYVMKVFFPGVNDHPILNDPKRRLTGPRTNYDAAMMQFEQLICNKHFLLTFIETLEVNVASLLVVTLMGNMEYATSVLRSLLFRLMEKAVSTKHPQLMLRRTESVVEKMLSNWMALSMYHYLKDRAGQSIFVLFKAIKYQVEKGPVDSLTHDARYSLSEERLLREQIDHSFVTIHLVQEDHYEKIPYQPYHTIPLAPEELEEKIQCRVLDCDTISQVKHKILDALYRHTPFSLRPAVYEVDLEWRQLRGGSVILSDEDATSKITNGWKKLNTLAHYGVKESAVMSLVPRKMTNCTMTNGHCKSSYRNCVNAYHFNSTLTHSILQNGNNVSDPENGVNHLQTFHLVRPPMDDTKSNGKQWSPNGQMDRTPKAIPEIFLTRLLSTKGTIEKYVVDFFRTILTVDEHVPPAIKWLFDLLDEGARKHNITDPEVLHAWKSNSLPLRFWVNFIKNPDFVFDIYKTNTVDSCLSVIAQTFMDSCSTTEHRLGKDSPSNKLLFAKDIPKFREMVSTFYQDVSNMPQIPDQEMNSTMQQLSMSHIGEFDTVAALKELYIYVNKYRVQLFENLEEENYCRKLQLAQRLANVACVMEGEETSAC</sequence>
<evidence type="ECO:0000256" key="3">
    <source>
        <dbReference type="ARBA" id="ARBA00022473"/>
    </source>
</evidence>
<dbReference type="Pfam" id="PF01437">
    <property type="entry name" value="PSI"/>
    <property type="match status" value="1"/>
</dbReference>
<feature type="transmembrane region" description="Helical" evidence="16">
    <location>
        <begin position="33"/>
        <end position="55"/>
    </location>
</feature>
<dbReference type="EMBL" id="CAKKLH010000320">
    <property type="protein sequence ID" value="CAH0112014.1"/>
    <property type="molecule type" value="Genomic_DNA"/>
</dbReference>
<dbReference type="CDD" id="cd11236">
    <property type="entry name" value="Sema_plexin_like"/>
    <property type="match status" value="1"/>
</dbReference>
<dbReference type="Pfam" id="PF18020">
    <property type="entry name" value="TIG_2"/>
    <property type="match status" value="1"/>
</dbReference>
<dbReference type="Pfam" id="PF01833">
    <property type="entry name" value="TIG"/>
    <property type="match status" value="4"/>
</dbReference>
<feature type="transmembrane region" description="Helical" evidence="16">
    <location>
        <begin position="1379"/>
        <end position="1401"/>
    </location>
</feature>
<dbReference type="GO" id="GO:0008360">
    <property type="term" value="P:regulation of cell shape"/>
    <property type="evidence" value="ECO:0007669"/>
    <property type="project" value="TreeGrafter"/>
</dbReference>
<dbReference type="GO" id="GO:0007162">
    <property type="term" value="P:negative regulation of cell adhesion"/>
    <property type="evidence" value="ECO:0007669"/>
    <property type="project" value="TreeGrafter"/>
</dbReference>
<evidence type="ECO:0000313" key="19">
    <source>
        <dbReference type="Proteomes" id="UP000789390"/>
    </source>
</evidence>
<keyword evidence="12" id="KW-0675">Receptor</keyword>
<gene>
    <name evidence="18" type="ORF">DGAL_LOCUS15673</name>
</gene>
<dbReference type="InterPro" id="IPR001627">
    <property type="entry name" value="Semap_dom"/>
</dbReference>
<evidence type="ECO:0000256" key="11">
    <source>
        <dbReference type="ARBA" id="ARBA00023157"/>
    </source>
</evidence>
<dbReference type="CDD" id="cd00603">
    <property type="entry name" value="IPT_PCSR"/>
    <property type="match status" value="1"/>
</dbReference>
<dbReference type="Pfam" id="PF20170">
    <property type="entry name" value="Plexin_RBD"/>
    <property type="match status" value="1"/>
</dbReference>
<dbReference type="FunFam" id="1.10.506.10:FF:000005">
    <property type="entry name" value="Plexin A1"/>
    <property type="match status" value="1"/>
</dbReference>
<dbReference type="InterPro" id="IPR016201">
    <property type="entry name" value="PSI"/>
</dbReference>
<comment type="subcellular location">
    <subcellularLocation>
        <location evidence="1">Cell membrane</location>
        <topology evidence="1">Single-pass type I membrane protein</topology>
    </subcellularLocation>
</comment>
<evidence type="ECO:0000256" key="4">
    <source>
        <dbReference type="ARBA" id="ARBA00022475"/>
    </source>
</evidence>
<dbReference type="Pfam" id="PF08337">
    <property type="entry name" value="Plexin_cytopl"/>
    <property type="match status" value="1"/>
</dbReference>
<keyword evidence="9 16" id="KW-1133">Transmembrane helix</keyword>
<evidence type="ECO:0000256" key="14">
    <source>
        <dbReference type="PROSITE-ProRule" id="PRU00352"/>
    </source>
</evidence>
<dbReference type="InterPro" id="IPR013783">
    <property type="entry name" value="Ig-like_fold"/>
</dbReference>
<evidence type="ECO:0000256" key="9">
    <source>
        <dbReference type="ARBA" id="ARBA00022989"/>
    </source>
</evidence>
<dbReference type="FunFam" id="3.10.20.90:FF:000213">
    <property type="entry name" value="Plexin A4, B"/>
    <property type="match status" value="1"/>
</dbReference>
<evidence type="ECO:0000256" key="15">
    <source>
        <dbReference type="SAM" id="MobiDB-lite"/>
    </source>
</evidence>
<dbReference type="SUPFAM" id="SSF81296">
    <property type="entry name" value="E set domains"/>
    <property type="match status" value="4"/>
</dbReference>
<dbReference type="Pfam" id="PF01403">
    <property type="entry name" value="Sema"/>
    <property type="match status" value="1"/>
</dbReference>
<dbReference type="Gene3D" id="2.130.10.10">
    <property type="entry name" value="YVTN repeat-like/Quinoprotein amine dehydrogenase"/>
    <property type="match status" value="1"/>
</dbReference>
<dbReference type="SUPFAM" id="SSF101912">
    <property type="entry name" value="Sema domain"/>
    <property type="match status" value="1"/>
</dbReference>
<dbReference type="GO" id="GO:0002116">
    <property type="term" value="C:semaphorin receptor complex"/>
    <property type="evidence" value="ECO:0007669"/>
    <property type="project" value="TreeGrafter"/>
</dbReference>
<keyword evidence="3" id="KW-0217">Developmental protein</keyword>
<evidence type="ECO:0000313" key="18">
    <source>
        <dbReference type="EMBL" id="CAH0112014.1"/>
    </source>
</evidence>
<dbReference type="OrthoDB" id="125363at2759"/>
<dbReference type="GO" id="GO:0097374">
    <property type="term" value="P:sensory neuron axon guidance"/>
    <property type="evidence" value="ECO:0007669"/>
    <property type="project" value="TreeGrafter"/>
</dbReference>
<keyword evidence="13" id="KW-0325">Glycoprotein</keyword>
<comment type="caution">
    <text evidence="14">Lacks conserved residue(s) required for the propagation of feature annotation.</text>
</comment>
<dbReference type="FunFam" id="2.60.40.10:FF:001973">
    <property type="entry name" value="Plexin A4, B"/>
    <property type="match status" value="1"/>
</dbReference>
<dbReference type="InterPro" id="IPR008936">
    <property type="entry name" value="Rho_GTPase_activation_prot"/>
</dbReference>
<evidence type="ECO:0000256" key="16">
    <source>
        <dbReference type="SAM" id="Phobius"/>
    </source>
</evidence>
<feature type="region of interest" description="Disordered" evidence="15">
    <location>
        <begin position="77"/>
        <end position="99"/>
    </location>
</feature>
<evidence type="ECO:0000256" key="6">
    <source>
        <dbReference type="ARBA" id="ARBA00022729"/>
    </source>
</evidence>
<dbReference type="Pfam" id="PF24479">
    <property type="entry name" value="PSI_PlexinA-B"/>
    <property type="match status" value="1"/>
</dbReference>
<evidence type="ECO:0000256" key="1">
    <source>
        <dbReference type="ARBA" id="ARBA00004251"/>
    </source>
</evidence>
<keyword evidence="4" id="KW-1003">Cell membrane</keyword>
<dbReference type="InterPro" id="IPR031148">
    <property type="entry name" value="Plexin"/>
</dbReference>
<feature type="compositionally biased region" description="Low complexity" evidence="15">
    <location>
        <begin position="77"/>
        <end position="93"/>
    </location>
</feature>
<evidence type="ECO:0000256" key="13">
    <source>
        <dbReference type="ARBA" id="ARBA00023180"/>
    </source>
</evidence>
<dbReference type="GO" id="GO:0120025">
    <property type="term" value="C:plasma membrane bounded cell projection"/>
    <property type="evidence" value="ECO:0007669"/>
    <property type="project" value="UniProtKB-ARBA"/>
</dbReference>
<dbReference type="SUPFAM" id="SSF103575">
    <property type="entry name" value="Plexin repeat"/>
    <property type="match status" value="1"/>
</dbReference>
<dbReference type="SMART" id="SM00423">
    <property type="entry name" value="PSI"/>
    <property type="match status" value="3"/>
</dbReference>
<dbReference type="SMART" id="SM00630">
    <property type="entry name" value="Sema"/>
    <property type="match status" value="1"/>
</dbReference>
<dbReference type="Gene3D" id="3.10.20.90">
    <property type="entry name" value="Phosphatidylinositol 3-kinase Catalytic Subunit, Chain A, domain 1"/>
    <property type="match status" value="1"/>
</dbReference>
<dbReference type="Proteomes" id="UP000789390">
    <property type="component" value="Unassembled WGS sequence"/>
</dbReference>
<dbReference type="FunFam" id="2.60.40.10:FF:000203">
    <property type="entry name" value="Plexin B2"/>
    <property type="match status" value="1"/>
</dbReference>
<dbReference type="CDD" id="cd12205">
    <property type="entry name" value="RasGAP_plexin"/>
    <property type="match status" value="1"/>
</dbReference>
<keyword evidence="5 16" id="KW-0812">Transmembrane</keyword>
<comment type="similarity">
    <text evidence="2">Belongs to the plexin family.</text>
</comment>
<keyword evidence="19" id="KW-1185">Reference proteome</keyword>
<comment type="caution">
    <text evidence="18">The sequence shown here is derived from an EMBL/GenBank/DDBJ whole genome shotgun (WGS) entry which is preliminary data.</text>
</comment>
<keyword evidence="11" id="KW-1015">Disulfide bond</keyword>
<organism evidence="18 19">
    <name type="scientific">Daphnia galeata</name>
    <dbReference type="NCBI Taxonomy" id="27404"/>
    <lineage>
        <taxon>Eukaryota</taxon>
        <taxon>Metazoa</taxon>
        <taxon>Ecdysozoa</taxon>
        <taxon>Arthropoda</taxon>
        <taxon>Crustacea</taxon>
        <taxon>Branchiopoda</taxon>
        <taxon>Diplostraca</taxon>
        <taxon>Cladocera</taxon>
        <taxon>Anomopoda</taxon>
        <taxon>Daphniidae</taxon>
        <taxon>Daphnia</taxon>
    </lineage>
</organism>
<dbReference type="InterPro" id="IPR036352">
    <property type="entry name" value="Semap_dom_sf"/>
</dbReference>
<dbReference type="GO" id="GO:0017154">
    <property type="term" value="F:semaphorin receptor activity"/>
    <property type="evidence" value="ECO:0007669"/>
    <property type="project" value="InterPro"/>
</dbReference>
<feature type="domain" description="Sema" evidence="17">
    <location>
        <begin position="88"/>
        <end position="577"/>
    </location>
</feature>
<evidence type="ECO:0000259" key="17">
    <source>
        <dbReference type="PROSITE" id="PS51004"/>
    </source>
</evidence>
<keyword evidence="10 16" id="KW-0472">Membrane</keyword>
<evidence type="ECO:0000256" key="10">
    <source>
        <dbReference type="ARBA" id="ARBA00023136"/>
    </source>
</evidence>
<evidence type="ECO:0000256" key="5">
    <source>
        <dbReference type="ARBA" id="ARBA00022692"/>
    </source>
</evidence>
<dbReference type="Gene3D" id="1.10.506.10">
    <property type="entry name" value="GTPase Activation - p120gap, domain 1"/>
    <property type="match status" value="2"/>
</dbReference>
<accession>A0A8J2WP29</accession>
<evidence type="ECO:0000256" key="8">
    <source>
        <dbReference type="ARBA" id="ARBA00022902"/>
    </source>
</evidence>
<keyword evidence="6" id="KW-0732">Signal</keyword>
<dbReference type="GO" id="GO:0030334">
    <property type="term" value="P:regulation of cell migration"/>
    <property type="evidence" value="ECO:0007669"/>
    <property type="project" value="TreeGrafter"/>
</dbReference>
<dbReference type="Gene3D" id="2.60.40.10">
    <property type="entry name" value="Immunoglobulins"/>
    <property type="match status" value="5"/>
</dbReference>
<dbReference type="InterPro" id="IPR041019">
    <property type="entry name" value="TIG1_plexin"/>
</dbReference>
<dbReference type="FunFam" id="1.10.506.10:FF:000027">
    <property type="entry name" value="Plexin A, isoform B"/>
    <property type="match status" value="1"/>
</dbReference>
<dbReference type="GO" id="GO:0008045">
    <property type="term" value="P:motor neuron axon guidance"/>
    <property type="evidence" value="ECO:0007669"/>
    <property type="project" value="TreeGrafter"/>
</dbReference>
<dbReference type="FunFam" id="2.130.10.10:FF:000587">
    <property type="entry name" value="Plexin A4, B"/>
    <property type="match status" value="1"/>
</dbReference>
<dbReference type="InterPro" id="IPR041362">
    <property type="entry name" value="TIG2_plexin"/>
</dbReference>
<dbReference type="InterPro" id="IPR002909">
    <property type="entry name" value="IPT_dom"/>
</dbReference>